<proteinExistence type="predicted"/>
<sequence>MTAHFQTTDTRRPDIFFTMASGRLVNLTHPMPEDIHWPDLIENLVKLPRFGGATYGVTYTVAQHCCLMYDHADTDLKPAALVKNFHKAFLGELTWSAEATLQAYAAHPTDLAEARELARDELDDAIFRAAGIPEADESTGAYAEERTALNHLSRKLQATEARDLMRVEVLPPIWSNTKPFPRTIRPWGQDKAREELENRLGHIGLNPRG</sequence>
<dbReference type="AlphaFoldDB" id="A0A944CC84"/>
<dbReference type="EMBL" id="QTKU01000001">
    <property type="protein sequence ID" value="MBS8259757.1"/>
    <property type="molecule type" value="Genomic_DNA"/>
</dbReference>
<name>A0A944CC84_9HYPH</name>
<protein>
    <submittedName>
        <fullName evidence="1">Uncharacterized protein</fullName>
    </submittedName>
</protein>
<reference evidence="1" key="1">
    <citation type="submission" date="2018-08" db="EMBL/GenBank/DDBJ databases">
        <authorList>
            <person name="Jin W."/>
            <person name="Wang H."/>
            <person name="Yang Y."/>
            <person name="Li M."/>
            <person name="Liu J."/>
        </authorList>
    </citation>
    <scope>NUCLEOTIDE SEQUENCE</scope>
    <source>
        <strain evidence="1">AESS21</strain>
    </source>
</reference>
<evidence type="ECO:0000313" key="1">
    <source>
        <dbReference type="EMBL" id="MBS8259757.1"/>
    </source>
</evidence>
<dbReference type="Gene3D" id="1.10.3210.10">
    <property type="entry name" value="Hypothetical protein af1432"/>
    <property type="match status" value="1"/>
</dbReference>
<dbReference type="Proteomes" id="UP000705379">
    <property type="component" value="Unassembled WGS sequence"/>
</dbReference>
<accession>A0A944CC84</accession>
<dbReference type="SUPFAM" id="SSF109604">
    <property type="entry name" value="HD-domain/PDEase-like"/>
    <property type="match status" value="1"/>
</dbReference>
<reference evidence="1" key="2">
    <citation type="journal article" date="2021" name="Microorganisms">
        <title>Bacterial Dimethylsulfoniopropionate Biosynthesis in the East China Sea.</title>
        <authorList>
            <person name="Liu J."/>
            <person name="Zhang Y."/>
            <person name="Liu J."/>
            <person name="Zhong H."/>
            <person name="Williams B.T."/>
            <person name="Zheng Y."/>
            <person name="Curson A.R.J."/>
            <person name="Sun C."/>
            <person name="Sun H."/>
            <person name="Song D."/>
            <person name="Wagner Mackenzie B."/>
            <person name="Bermejo Martinez A."/>
            <person name="Todd J.D."/>
            <person name="Zhang X.H."/>
        </authorList>
    </citation>
    <scope>NUCLEOTIDE SEQUENCE</scope>
    <source>
        <strain evidence="1">AESS21</strain>
    </source>
</reference>
<evidence type="ECO:0000313" key="2">
    <source>
        <dbReference type="Proteomes" id="UP000705379"/>
    </source>
</evidence>
<gene>
    <name evidence="1" type="ORF">DYI23_05950</name>
</gene>
<comment type="caution">
    <text evidence="1">The sequence shown here is derived from an EMBL/GenBank/DDBJ whole genome shotgun (WGS) entry which is preliminary data.</text>
</comment>
<organism evidence="1 2">
    <name type="scientific">Roseibium polysiphoniae</name>
    <dbReference type="NCBI Taxonomy" id="2571221"/>
    <lineage>
        <taxon>Bacteria</taxon>
        <taxon>Pseudomonadati</taxon>
        <taxon>Pseudomonadota</taxon>
        <taxon>Alphaproteobacteria</taxon>
        <taxon>Hyphomicrobiales</taxon>
        <taxon>Stappiaceae</taxon>
        <taxon>Roseibium</taxon>
    </lineage>
</organism>